<dbReference type="PROSITE" id="PS50956">
    <property type="entry name" value="HTH_ASNC_2"/>
    <property type="match status" value="1"/>
</dbReference>
<organism evidence="5 6">
    <name type="scientific">Microlunatus ginsengisoli</name>
    <dbReference type="NCBI Taxonomy" id="363863"/>
    <lineage>
        <taxon>Bacteria</taxon>
        <taxon>Bacillati</taxon>
        <taxon>Actinomycetota</taxon>
        <taxon>Actinomycetes</taxon>
        <taxon>Propionibacteriales</taxon>
        <taxon>Propionibacteriaceae</taxon>
        <taxon>Microlunatus</taxon>
    </lineage>
</organism>
<feature type="domain" description="HTH asnC-type" evidence="4">
    <location>
        <begin position="18"/>
        <end position="79"/>
    </location>
</feature>
<dbReference type="EMBL" id="BAABAB010000009">
    <property type="protein sequence ID" value="GAA3613200.1"/>
    <property type="molecule type" value="Genomic_DNA"/>
</dbReference>
<name>A0ABP6ZQ76_9ACTN</name>
<dbReference type="RefSeq" id="WP_344802737.1">
    <property type="nucleotide sequence ID" value="NZ_BAABAB010000009.1"/>
</dbReference>
<accession>A0ABP6ZQ76</accession>
<dbReference type="InterPro" id="IPR011008">
    <property type="entry name" value="Dimeric_a/b-barrel"/>
</dbReference>
<reference evidence="6" key="1">
    <citation type="journal article" date="2019" name="Int. J. Syst. Evol. Microbiol.">
        <title>The Global Catalogue of Microorganisms (GCM) 10K type strain sequencing project: providing services to taxonomists for standard genome sequencing and annotation.</title>
        <authorList>
            <consortium name="The Broad Institute Genomics Platform"/>
            <consortium name="The Broad Institute Genome Sequencing Center for Infectious Disease"/>
            <person name="Wu L."/>
            <person name="Ma J."/>
        </authorList>
    </citation>
    <scope>NUCLEOTIDE SEQUENCE [LARGE SCALE GENOMIC DNA]</scope>
    <source>
        <strain evidence="6">JCM 16929</strain>
    </source>
</reference>
<evidence type="ECO:0000256" key="3">
    <source>
        <dbReference type="ARBA" id="ARBA00023163"/>
    </source>
</evidence>
<evidence type="ECO:0000259" key="4">
    <source>
        <dbReference type="PROSITE" id="PS50956"/>
    </source>
</evidence>
<protein>
    <submittedName>
        <fullName evidence="5">Lrp/AsnC family transcriptional regulator</fullName>
    </submittedName>
</protein>
<keyword evidence="6" id="KW-1185">Reference proteome</keyword>
<dbReference type="SUPFAM" id="SSF46785">
    <property type="entry name" value="Winged helix' DNA-binding domain"/>
    <property type="match status" value="1"/>
</dbReference>
<keyword evidence="2" id="KW-0238">DNA-binding</keyword>
<dbReference type="PANTHER" id="PTHR30154">
    <property type="entry name" value="LEUCINE-RESPONSIVE REGULATORY PROTEIN"/>
    <property type="match status" value="1"/>
</dbReference>
<dbReference type="SMART" id="SM00344">
    <property type="entry name" value="HTH_ASNC"/>
    <property type="match status" value="1"/>
</dbReference>
<evidence type="ECO:0000313" key="5">
    <source>
        <dbReference type="EMBL" id="GAA3613200.1"/>
    </source>
</evidence>
<dbReference type="SUPFAM" id="SSF54909">
    <property type="entry name" value="Dimeric alpha+beta barrel"/>
    <property type="match status" value="1"/>
</dbReference>
<dbReference type="InterPro" id="IPR019888">
    <property type="entry name" value="Tscrpt_reg_AsnC-like"/>
</dbReference>
<dbReference type="InterPro" id="IPR036390">
    <property type="entry name" value="WH_DNA-bd_sf"/>
</dbReference>
<dbReference type="PRINTS" id="PR00033">
    <property type="entry name" value="HTHASNC"/>
</dbReference>
<dbReference type="InterPro" id="IPR019887">
    <property type="entry name" value="Tscrpt_reg_AsnC/Lrp_C"/>
</dbReference>
<sequence>MSGRRAKNVRPSSGAETLAPVDRSILAVLRENARLPNNAIAARVGVAPSTCLARIRGLEERGVILGYHADLDPGILGGAIQAMIAVRLRAGARHQLRAFTDQVVAQPEVVDAYFLGGQDDFMLHVAVPDVETLRTFVLEQLSANSQVAATQTNLIFEHVRGPARAVAQP</sequence>
<dbReference type="Pfam" id="PF13412">
    <property type="entry name" value="HTH_24"/>
    <property type="match status" value="1"/>
</dbReference>
<dbReference type="Gene3D" id="1.10.10.10">
    <property type="entry name" value="Winged helix-like DNA-binding domain superfamily/Winged helix DNA-binding domain"/>
    <property type="match status" value="1"/>
</dbReference>
<dbReference type="PANTHER" id="PTHR30154:SF54">
    <property type="entry name" value="POSSIBLE TRANSCRIPTIONAL REGULATORY PROTEIN (PROBABLY LRP_ASNC-FAMILY)"/>
    <property type="match status" value="1"/>
</dbReference>
<evidence type="ECO:0000256" key="1">
    <source>
        <dbReference type="ARBA" id="ARBA00023015"/>
    </source>
</evidence>
<dbReference type="InterPro" id="IPR000485">
    <property type="entry name" value="AsnC-type_HTH_dom"/>
</dbReference>
<dbReference type="Gene3D" id="3.30.70.920">
    <property type="match status" value="1"/>
</dbReference>
<dbReference type="Proteomes" id="UP001501490">
    <property type="component" value="Unassembled WGS sequence"/>
</dbReference>
<dbReference type="Pfam" id="PF01037">
    <property type="entry name" value="AsnC_trans_reg"/>
    <property type="match status" value="1"/>
</dbReference>
<evidence type="ECO:0000313" key="6">
    <source>
        <dbReference type="Proteomes" id="UP001501490"/>
    </source>
</evidence>
<gene>
    <name evidence="5" type="ORF">GCM10022236_13790</name>
</gene>
<keyword evidence="3" id="KW-0804">Transcription</keyword>
<comment type="caution">
    <text evidence="5">The sequence shown here is derived from an EMBL/GenBank/DDBJ whole genome shotgun (WGS) entry which is preliminary data.</text>
</comment>
<dbReference type="InterPro" id="IPR036388">
    <property type="entry name" value="WH-like_DNA-bd_sf"/>
</dbReference>
<evidence type="ECO:0000256" key="2">
    <source>
        <dbReference type="ARBA" id="ARBA00023125"/>
    </source>
</evidence>
<proteinExistence type="predicted"/>
<keyword evidence="1" id="KW-0805">Transcription regulation</keyword>